<proteinExistence type="predicted"/>
<dbReference type="EMBL" id="KE345874">
    <property type="protein sequence ID" value="EXC19582.1"/>
    <property type="molecule type" value="Genomic_DNA"/>
</dbReference>
<organism evidence="1 2">
    <name type="scientific">Morus notabilis</name>
    <dbReference type="NCBI Taxonomy" id="981085"/>
    <lineage>
        <taxon>Eukaryota</taxon>
        <taxon>Viridiplantae</taxon>
        <taxon>Streptophyta</taxon>
        <taxon>Embryophyta</taxon>
        <taxon>Tracheophyta</taxon>
        <taxon>Spermatophyta</taxon>
        <taxon>Magnoliopsida</taxon>
        <taxon>eudicotyledons</taxon>
        <taxon>Gunneridae</taxon>
        <taxon>Pentapetalae</taxon>
        <taxon>rosids</taxon>
        <taxon>fabids</taxon>
        <taxon>Rosales</taxon>
        <taxon>Moraceae</taxon>
        <taxon>Moreae</taxon>
        <taxon>Morus</taxon>
    </lineage>
</organism>
<evidence type="ECO:0000313" key="2">
    <source>
        <dbReference type="Proteomes" id="UP000030645"/>
    </source>
</evidence>
<evidence type="ECO:0000313" key="1">
    <source>
        <dbReference type="EMBL" id="EXC19582.1"/>
    </source>
</evidence>
<reference evidence="2" key="1">
    <citation type="submission" date="2013-01" db="EMBL/GenBank/DDBJ databases">
        <title>Draft Genome Sequence of a Mulberry Tree, Morus notabilis C.K. Schneid.</title>
        <authorList>
            <person name="He N."/>
            <person name="Zhao S."/>
        </authorList>
    </citation>
    <scope>NUCLEOTIDE SEQUENCE</scope>
</reference>
<dbReference type="Proteomes" id="UP000030645">
    <property type="component" value="Unassembled WGS sequence"/>
</dbReference>
<protein>
    <submittedName>
        <fullName evidence="1">Uncharacterized protein</fullName>
    </submittedName>
</protein>
<accession>W9RZR5</accession>
<name>W9RZR5_9ROSA</name>
<sequence length="109" mass="12196">MAVKTRKVVTAILMNTGIIFFLLLPNVANAILPTSAVYRTPLRGHRSLDGVRISQNMPFKDARELILCVIRCTKKECYLGHSEFKISPKGQKQVFANNLRRSAVLILVA</sequence>
<dbReference type="AlphaFoldDB" id="W9RZR5"/>
<keyword evidence="2" id="KW-1185">Reference proteome</keyword>
<gene>
    <name evidence="1" type="ORF">L484_001255</name>
</gene>